<dbReference type="Pfam" id="PF00528">
    <property type="entry name" value="BPD_transp_1"/>
    <property type="match status" value="1"/>
</dbReference>
<dbReference type="CDD" id="cd06261">
    <property type="entry name" value="TM_PBP2"/>
    <property type="match status" value="1"/>
</dbReference>
<feature type="transmembrane region" description="Helical" evidence="7">
    <location>
        <begin position="148"/>
        <end position="164"/>
    </location>
</feature>
<organism evidence="9 10">
    <name type="scientific">Desulfurococcus mucosus (strain ATCC 35584 / DSM 2162 / JCM 9187 / O7/1)</name>
    <dbReference type="NCBI Taxonomy" id="765177"/>
    <lineage>
        <taxon>Archaea</taxon>
        <taxon>Thermoproteota</taxon>
        <taxon>Thermoprotei</taxon>
        <taxon>Desulfurococcales</taxon>
        <taxon>Desulfurococcaceae</taxon>
        <taxon>Desulfurococcus</taxon>
    </lineage>
</organism>
<evidence type="ECO:0000313" key="10">
    <source>
        <dbReference type="Proteomes" id="UP000001068"/>
    </source>
</evidence>
<dbReference type="eggNOG" id="arCOG00748">
    <property type="taxonomic scope" value="Archaea"/>
</dbReference>
<dbReference type="InterPro" id="IPR025966">
    <property type="entry name" value="OppC_N"/>
</dbReference>
<dbReference type="Proteomes" id="UP000001068">
    <property type="component" value="Chromosome"/>
</dbReference>
<keyword evidence="3" id="KW-1003">Cell membrane</keyword>
<evidence type="ECO:0000256" key="5">
    <source>
        <dbReference type="ARBA" id="ARBA00022989"/>
    </source>
</evidence>
<proteinExistence type="inferred from homology"/>
<comment type="similarity">
    <text evidence="7">Belongs to the binding-protein-dependent transport system permease family.</text>
</comment>
<dbReference type="KEGG" id="dmu:Desmu_0552"/>
<comment type="subcellular location">
    <subcellularLocation>
        <location evidence="1 7">Cell membrane</location>
        <topology evidence="1 7">Multi-pass membrane protein</topology>
    </subcellularLocation>
</comment>
<dbReference type="Gene3D" id="1.10.3720.10">
    <property type="entry name" value="MetI-like"/>
    <property type="match status" value="1"/>
</dbReference>
<dbReference type="InterPro" id="IPR035906">
    <property type="entry name" value="MetI-like_sf"/>
</dbReference>
<dbReference type="PANTHER" id="PTHR43386">
    <property type="entry name" value="OLIGOPEPTIDE TRANSPORT SYSTEM PERMEASE PROTEIN APPC"/>
    <property type="match status" value="1"/>
</dbReference>
<keyword evidence="2 7" id="KW-0813">Transport</keyword>
<reference evidence="10" key="1">
    <citation type="submission" date="2010-11" db="EMBL/GenBank/DDBJ databases">
        <title>The complete genome of Desulfurococcus mucosus DSM 2162.</title>
        <authorList>
            <consortium name="US DOE Joint Genome Institute (JGI-PGF)"/>
            <person name="Lucas S."/>
            <person name="Copeland A."/>
            <person name="Lapidus A."/>
            <person name="Bruce D."/>
            <person name="Goodwin L."/>
            <person name="Pitluck S."/>
            <person name="Kyrpides N."/>
            <person name="Mavromatis K."/>
            <person name="Pagani I."/>
            <person name="Ivanova N."/>
            <person name="Ovchinnikova G."/>
            <person name="Chertkov O."/>
            <person name="Held B."/>
            <person name="Brettin T."/>
            <person name="Detter J.C."/>
            <person name="Tapia R."/>
            <person name="Han C."/>
            <person name="Land M."/>
            <person name="Hauser L."/>
            <person name="Markowitz V."/>
            <person name="Cheng J.-F."/>
            <person name="Hugenholtz P."/>
            <person name="Woyke T."/>
            <person name="Wu D."/>
            <person name="Wirth R."/>
            <person name="Bilek Y."/>
            <person name="Hader T."/>
            <person name="Klenk H.-P."/>
            <person name="Eisen J.A."/>
        </authorList>
    </citation>
    <scope>NUCLEOTIDE SEQUENCE [LARGE SCALE GENOMIC DNA]</scope>
    <source>
        <strain evidence="10">ATCC 35584 / DSM 2162 / JCM 9187 / O7/1</strain>
    </source>
</reference>
<dbReference type="InterPro" id="IPR050366">
    <property type="entry name" value="BP-dependent_transpt_permease"/>
</dbReference>
<dbReference type="RefSeq" id="WP_013562084.1">
    <property type="nucleotide sequence ID" value="NC_014961.1"/>
</dbReference>
<keyword evidence="6 7" id="KW-0472">Membrane</keyword>
<dbReference type="GO" id="GO:0005886">
    <property type="term" value="C:plasma membrane"/>
    <property type="evidence" value="ECO:0007669"/>
    <property type="project" value="UniProtKB-SubCell"/>
</dbReference>
<evidence type="ECO:0000313" key="9">
    <source>
        <dbReference type="EMBL" id="ADV64862.1"/>
    </source>
</evidence>
<dbReference type="Pfam" id="PF12911">
    <property type="entry name" value="OppC_N"/>
    <property type="match status" value="1"/>
</dbReference>
<evidence type="ECO:0000256" key="7">
    <source>
        <dbReference type="RuleBase" id="RU363032"/>
    </source>
</evidence>
<dbReference type="GO" id="GO:0055085">
    <property type="term" value="P:transmembrane transport"/>
    <property type="evidence" value="ECO:0007669"/>
    <property type="project" value="InterPro"/>
</dbReference>
<reference evidence="9 10" key="2">
    <citation type="journal article" date="2011" name="Stand. Genomic Sci.">
        <title>Complete genome sequence of Desulfurococcus mucosus type strain (O7/1).</title>
        <authorList>
            <person name="Wirth R."/>
            <person name="Chertkov O."/>
            <person name="Held B."/>
            <person name="Lapidus A."/>
            <person name="Nolan M."/>
            <person name="Lucas S."/>
            <person name="Hammon N."/>
            <person name="Deshpande S."/>
            <person name="Cheng J.F."/>
            <person name="Tapia R."/>
            <person name="Han C."/>
            <person name="Goodwin L."/>
            <person name="Pitluck S."/>
            <person name="Liolios K."/>
            <person name="Ioanna P."/>
            <person name="Ivanova N."/>
            <person name="Mavromatis K."/>
            <person name="Mikhailova N."/>
            <person name="Pati A."/>
            <person name="Chen A."/>
            <person name="Palaniappan K."/>
            <person name="Land M."/>
            <person name="Hauser L."/>
            <person name="Chang Y.J."/>
            <person name="Jeffries C.D."/>
            <person name="Bilek Y."/>
            <person name="Hader T."/>
            <person name="Rohde M."/>
            <person name="Spring S."/>
            <person name="Sikorski J."/>
            <person name="Goker M."/>
            <person name="Woyke T."/>
            <person name="Bristow J."/>
            <person name="Eisen J.A."/>
            <person name="Markowitz V."/>
            <person name="Hugenholtz P."/>
            <person name="Kyrpides N.C."/>
            <person name="Klenk H.P."/>
        </authorList>
    </citation>
    <scope>NUCLEOTIDE SEQUENCE [LARGE SCALE GENOMIC DNA]</scope>
    <source>
        <strain evidence="10">ATCC 35584 / DSM 2162 / JCM 9187 / O7/1</strain>
    </source>
</reference>
<sequence length="284" mass="30764" precursor="true">MTMLRNILGRVLKGFPPSSRFMAAAGLAIVSTIALMAVLAPLISPYDPVARVAPPYQPPSLEHPFGVNHVGYDVLSRIIWGSRVVLYIVVLSAVLSMGIGVPLGVVSGYYGGLLDRALSTVMDSIYAFPSLVLAIAVAAVLGPSPLNVAISLAVVYVPTYFRMVRSEALRLKNMLFIEAMRLLGYPGHHIMMSILRNSAQTILVIFTLSTADAVLTEAALGYLGLSITWPQPDWGLDLRSGQGEIINGYWWISMFPGFFIVLLSLGFALIGEALSDYFSVKTRE</sequence>
<dbReference type="InterPro" id="IPR000515">
    <property type="entry name" value="MetI-like"/>
</dbReference>
<accession>E8R8N6</accession>
<feature type="transmembrane region" description="Helical" evidence="7">
    <location>
        <begin position="21"/>
        <end position="43"/>
    </location>
</feature>
<dbReference type="HOGENOM" id="CLU_028518_5_4_2"/>
<dbReference type="AlphaFoldDB" id="E8R8N6"/>
<keyword evidence="4 7" id="KW-0812">Transmembrane</keyword>
<dbReference type="GeneID" id="10153245"/>
<gene>
    <name evidence="9" type="ordered locus">Desmu_0552</name>
</gene>
<evidence type="ECO:0000256" key="2">
    <source>
        <dbReference type="ARBA" id="ARBA00022448"/>
    </source>
</evidence>
<evidence type="ECO:0000259" key="8">
    <source>
        <dbReference type="PROSITE" id="PS50928"/>
    </source>
</evidence>
<evidence type="ECO:0000256" key="4">
    <source>
        <dbReference type="ARBA" id="ARBA00022692"/>
    </source>
</evidence>
<keyword evidence="5 7" id="KW-1133">Transmembrane helix</keyword>
<evidence type="ECO:0000256" key="6">
    <source>
        <dbReference type="ARBA" id="ARBA00023136"/>
    </source>
</evidence>
<dbReference type="PROSITE" id="PS50928">
    <property type="entry name" value="ABC_TM1"/>
    <property type="match status" value="1"/>
</dbReference>
<dbReference type="STRING" id="765177.Desmu_0552"/>
<feature type="domain" description="ABC transmembrane type-1" evidence="8">
    <location>
        <begin position="82"/>
        <end position="271"/>
    </location>
</feature>
<feature type="transmembrane region" description="Helical" evidence="7">
    <location>
        <begin position="249"/>
        <end position="274"/>
    </location>
</feature>
<feature type="transmembrane region" description="Helical" evidence="7">
    <location>
        <begin position="201"/>
        <end position="229"/>
    </location>
</feature>
<name>E8R8N6_DESM0</name>
<keyword evidence="10" id="KW-1185">Reference proteome</keyword>
<evidence type="ECO:0000256" key="3">
    <source>
        <dbReference type="ARBA" id="ARBA00022475"/>
    </source>
</evidence>
<feature type="transmembrane region" description="Helical" evidence="7">
    <location>
        <begin position="124"/>
        <end position="142"/>
    </location>
</feature>
<protein>
    <submittedName>
        <fullName evidence="9">Binding-protein-dependent transport systems inner membrane component</fullName>
    </submittedName>
</protein>
<evidence type="ECO:0000256" key="1">
    <source>
        <dbReference type="ARBA" id="ARBA00004651"/>
    </source>
</evidence>
<feature type="transmembrane region" description="Helical" evidence="7">
    <location>
        <begin position="84"/>
        <end position="112"/>
    </location>
</feature>
<dbReference type="SUPFAM" id="SSF161098">
    <property type="entry name" value="MetI-like"/>
    <property type="match status" value="1"/>
</dbReference>
<dbReference type="PANTHER" id="PTHR43386:SF1">
    <property type="entry name" value="D,D-DIPEPTIDE TRANSPORT SYSTEM PERMEASE PROTEIN DDPC-RELATED"/>
    <property type="match status" value="1"/>
</dbReference>
<dbReference type="EMBL" id="CP002363">
    <property type="protein sequence ID" value="ADV64862.1"/>
    <property type="molecule type" value="Genomic_DNA"/>
</dbReference>